<dbReference type="InterPro" id="IPR002123">
    <property type="entry name" value="Plipid/glycerol_acylTrfase"/>
</dbReference>
<keyword evidence="4" id="KW-0812">Transmembrane</keyword>
<evidence type="ECO:0000259" key="5">
    <source>
        <dbReference type="SMART" id="SM00563"/>
    </source>
</evidence>
<gene>
    <name evidence="6" type="ORF">JI748_16900</name>
</gene>
<evidence type="ECO:0000256" key="3">
    <source>
        <dbReference type="ARBA" id="ARBA00023315"/>
    </source>
</evidence>
<keyword evidence="4" id="KW-1133">Transmembrane helix</keyword>
<feature type="domain" description="Phospholipid/glycerol acyltransferase" evidence="5">
    <location>
        <begin position="81"/>
        <end position="195"/>
    </location>
</feature>
<evidence type="ECO:0000256" key="1">
    <source>
        <dbReference type="ARBA" id="ARBA00005189"/>
    </source>
</evidence>
<protein>
    <submittedName>
        <fullName evidence="6">1-acyl-sn-glycerol-3-phosphate acyltransferase</fullName>
    </submittedName>
</protein>
<keyword evidence="4" id="KW-0472">Membrane</keyword>
<dbReference type="EMBL" id="CP068046">
    <property type="protein sequence ID" value="QQR39372.1"/>
    <property type="molecule type" value="Genomic_DNA"/>
</dbReference>
<dbReference type="SUPFAM" id="SSF69593">
    <property type="entry name" value="Glycerol-3-phosphate (1)-acyltransferase"/>
    <property type="match status" value="1"/>
</dbReference>
<feature type="transmembrane region" description="Helical" evidence="4">
    <location>
        <begin position="15"/>
        <end position="38"/>
    </location>
</feature>
<keyword evidence="7" id="KW-1185">Reference proteome</keyword>
<dbReference type="PANTHER" id="PTHR10434:SF40">
    <property type="entry name" value="1-ACYL-SN-GLYCEROL-3-PHOSPHATE ACYLTRANSFERASE"/>
    <property type="match status" value="1"/>
</dbReference>
<comment type="pathway">
    <text evidence="1">Lipid metabolism.</text>
</comment>
<evidence type="ECO:0000313" key="6">
    <source>
        <dbReference type="EMBL" id="QQR39372.1"/>
    </source>
</evidence>
<keyword evidence="2" id="KW-0808">Transferase</keyword>
<dbReference type="SMART" id="SM00563">
    <property type="entry name" value="PlsC"/>
    <property type="match status" value="1"/>
</dbReference>
<name>A0ABX7C9I9_9HYPH</name>
<dbReference type="PANTHER" id="PTHR10434">
    <property type="entry name" value="1-ACYL-SN-GLYCEROL-3-PHOSPHATE ACYLTRANSFERASE"/>
    <property type="match status" value="1"/>
</dbReference>
<proteinExistence type="predicted"/>
<dbReference type="GO" id="GO:0016746">
    <property type="term" value="F:acyltransferase activity"/>
    <property type="evidence" value="ECO:0007669"/>
    <property type="project" value="UniProtKB-KW"/>
</dbReference>
<keyword evidence="3 6" id="KW-0012">Acyltransferase</keyword>
<evidence type="ECO:0000256" key="2">
    <source>
        <dbReference type="ARBA" id="ARBA00022679"/>
    </source>
</evidence>
<sequence>MGQSIRTAIQAVRTAIFYALFIGNTTICALIAGTVGLFAERTAFGWGIAKYWCASSLVLLRVICGVRTEVEGAENIPPGGSIVGSKHQSDWDIFAIFPHLVRPAYIAKKELMQIPFFGWAARSLDCIEIDRKRGAQAIPQMLAQAKAAAERGCQIVIYPEGTRKAALAPAEYRQGIVRMYTTLGVPVVPVALNSGLYWGRNSPIIWPGTAKARFLPAIEPGLPPDVFTERLRSVIEAESNRLALEALESGIARPLDDRLKQRFDLLRKNTAA</sequence>
<dbReference type="RefSeq" id="WP_201633414.1">
    <property type="nucleotide sequence ID" value="NZ_CP068046.1"/>
</dbReference>
<evidence type="ECO:0000313" key="7">
    <source>
        <dbReference type="Proteomes" id="UP000595857"/>
    </source>
</evidence>
<organism evidence="6 7">
    <name type="scientific">Devosia rhizoryzae</name>
    <dbReference type="NCBI Taxonomy" id="2774137"/>
    <lineage>
        <taxon>Bacteria</taxon>
        <taxon>Pseudomonadati</taxon>
        <taxon>Pseudomonadota</taxon>
        <taxon>Alphaproteobacteria</taxon>
        <taxon>Hyphomicrobiales</taxon>
        <taxon>Devosiaceae</taxon>
        <taxon>Devosia</taxon>
    </lineage>
</organism>
<dbReference type="Proteomes" id="UP000595857">
    <property type="component" value="Chromosome"/>
</dbReference>
<reference evidence="6 7" key="1">
    <citation type="submission" date="2021-01" db="EMBL/GenBank/DDBJ databases">
        <title>Genome seq and assembly of Devosia sp. LEGU1.</title>
        <authorList>
            <person name="Chhetri G."/>
        </authorList>
    </citation>
    <scope>NUCLEOTIDE SEQUENCE [LARGE SCALE GENOMIC DNA]</scope>
    <source>
        <strain evidence="6 7">LEGU1</strain>
    </source>
</reference>
<accession>A0ABX7C9I9</accession>
<evidence type="ECO:0000256" key="4">
    <source>
        <dbReference type="SAM" id="Phobius"/>
    </source>
</evidence>
<dbReference type="Pfam" id="PF01553">
    <property type="entry name" value="Acyltransferase"/>
    <property type="match status" value="1"/>
</dbReference>
<dbReference type="CDD" id="cd07989">
    <property type="entry name" value="LPLAT_AGPAT-like"/>
    <property type="match status" value="1"/>
</dbReference>